<evidence type="ECO:0000313" key="5">
    <source>
        <dbReference type="Proteomes" id="UP000867740"/>
    </source>
</evidence>
<accession>A0A9P3T9S7</accession>
<sequence length="443" mass="51103">MATIWETLGIEPTTDEAVIRRAYARELKQHRPDQDPQGYQQLREAFDAAKEYAKGEMIWLDDGNVQAAVNLDSLLAGLTQAETHVVPQRVAPAPLQPDWQRETLEEDAERFSVQLLMDESDALNALRHYLDHNLPDALEARRVFSLELAQALSQRQGISRSLVNNVSDIMGWDLGGYRDSPLPYWVIHALDTQIDATAADNHWDYLRRQASLDRQRRLAWRILSGEVQHLPWWARLIPDFVQGLLNQVTEIRNAYPQLLERVNPELLRLSTPTLAVSWGALIAIWFWGFALYIQVKADAHLVWQAVTMVGIVILYLWGAPVLLSHYLREKPLARISHIFFWLLSWGIMAVPLFHIYVLLYHYPPASIGVARTCMFTAVIAYPVWWLVRSNLHQWYAMPFNGVVKLIMLPILFLRQLPPMVNVVGLIVLPPLYSYVIKWIYFFN</sequence>
<organism evidence="4 5">
    <name type="scientific">Kluyvera intermedia</name>
    <name type="common">Enterobacter intermedius</name>
    <dbReference type="NCBI Taxonomy" id="61648"/>
    <lineage>
        <taxon>Bacteria</taxon>
        <taxon>Pseudomonadati</taxon>
        <taxon>Pseudomonadota</taxon>
        <taxon>Gammaproteobacteria</taxon>
        <taxon>Enterobacterales</taxon>
        <taxon>Enterobacteriaceae</taxon>
        <taxon>Kluyvera</taxon>
    </lineage>
</organism>
<evidence type="ECO:0000259" key="3">
    <source>
        <dbReference type="PROSITE" id="PS50076"/>
    </source>
</evidence>
<dbReference type="Proteomes" id="UP000867740">
    <property type="component" value="Unassembled WGS sequence"/>
</dbReference>
<feature type="domain" description="J" evidence="3">
    <location>
        <begin position="3"/>
        <end position="54"/>
    </location>
</feature>
<dbReference type="RefSeq" id="WP_047371582.1">
    <property type="nucleotide sequence ID" value="NZ_CABMNU010000005.1"/>
</dbReference>
<proteinExistence type="predicted"/>
<evidence type="ECO:0000256" key="1">
    <source>
        <dbReference type="ARBA" id="ARBA00023186"/>
    </source>
</evidence>
<feature type="transmembrane region" description="Helical" evidence="2">
    <location>
        <begin position="394"/>
        <end position="413"/>
    </location>
</feature>
<dbReference type="InterPro" id="IPR001623">
    <property type="entry name" value="DnaJ_domain"/>
</dbReference>
<dbReference type="AlphaFoldDB" id="A0A9P3T9S7"/>
<feature type="transmembrane region" description="Helical" evidence="2">
    <location>
        <begin position="274"/>
        <end position="295"/>
    </location>
</feature>
<feature type="transmembrane region" description="Helical" evidence="2">
    <location>
        <begin position="301"/>
        <end position="326"/>
    </location>
</feature>
<dbReference type="PROSITE" id="PS50076">
    <property type="entry name" value="DNAJ_2"/>
    <property type="match status" value="1"/>
</dbReference>
<name>A0A9P3T9S7_KLUIN</name>
<evidence type="ECO:0000313" key="4">
    <source>
        <dbReference type="EMBL" id="HAT3582661.1"/>
    </source>
</evidence>
<feature type="transmembrane region" description="Helical" evidence="2">
    <location>
        <begin position="419"/>
        <end position="440"/>
    </location>
</feature>
<feature type="transmembrane region" description="Helical" evidence="2">
    <location>
        <begin position="338"/>
        <end position="359"/>
    </location>
</feature>
<keyword evidence="1" id="KW-0143">Chaperone</keyword>
<keyword evidence="2" id="KW-0472">Membrane</keyword>
<feature type="transmembrane region" description="Helical" evidence="2">
    <location>
        <begin position="365"/>
        <end position="387"/>
    </location>
</feature>
<keyword evidence="2" id="KW-1133">Transmembrane helix</keyword>
<evidence type="ECO:0000256" key="2">
    <source>
        <dbReference type="SAM" id="Phobius"/>
    </source>
</evidence>
<keyword evidence="2" id="KW-0812">Transmembrane</keyword>
<dbReference type="Gene3D" id="1.10.287.110">
    <property type="entry name" value="DnaJ domain"/>
    <property type="match status" value="1"/>
</dbReference>
<protein>
    <submittedName>
        <fullName evidence="4">J domain-containing protein</fullName>
    </submittedName>
</protein>
<dbReference type="InterPro" id="IPR036869">
    <property type="entry name" value="J_dom_sf"/>
</dbReference>
<reference evidence="4" key="1">
    <citation type="journal article" date="2018" name="Genome Biol.">
        <title>SKESA: strategic k-mer extension for scrupulous assemblies.</title>
        <authorList>
            <person name="Souvorov A."/>
            <person name="Agarwala R."/>
            <person name="Lipman D.J."/>
        </authorList>
    </citation>
    <scope>NUCLEOTIDE SEQUENCE</scope>
    <source>
        <strain evidence="4">CAVp300</strain>
    </source>
</reference>
<dbReference type="EMBL" id="DACSUM010000023">
    <property type="protein sequence ID" value="HAT3582661.1"/>
    <property type="molecule type" value="Genomic_DNA"/>
</dbReference>
<dbReference type="SUPFAM" id="SSF46565">
    <property type="entry name" value="Chaperone J-domain"/>
    <property type="match status" value="1"/>
</dbReference>
<reference evidence="4" key="2">
    <citation type="submission" date="2020-10" db="EMBL/GenBank/DDBJ databases">
        <authorList>
            <consortium name="NCBI Pathogen Detection Project"/>
        </authorList>
    </citation>
    <scope>NUCLEOTIDE SEQUENCE</scope>
    <source>
        <strain evidence="4">CAVp300</strain>
    </source>
</reference>
<comment type="caution">
    <text evidence="4">The sequence shown here is derived from an EMBL/GenBank/DDBJ whole genome shotgun (WGS) entry which is preliminary data.</text>
</comment>
<gene>
    <name evidence="4" type="ORF">I8531_002983</name>
</gene>